<evidence type="ECO:0000313" key="1">
    <source>
        <dbReference type="EMBL" id="MDT0612232.1"/>
    </source>
</evidence>
<accession>A0ABU3APX4</accession>
<dbReference type="EMBL" id="JAVRFH010000017">
    <property type="protein sequence ID" value="MDT0612232.1"/>
    <property type="molecule type" value="Genomic_DNA"/>
</dbReference>
<dbReference type="RefSeq" id="WP_311573811.1">
    <property type="nucleotide sequence ID" value="NZ_JAVRFH010000017.1"/>
</dbReference>
<dbReference type="Proteomes" id="UP001180724">
    <property type="component" value="Unassembled WGS sequence"/>
</dbReference>
<keyword evidence="2" id="KW-1185">Reference proteome</keyword>
<proteinExistence type="predicted"/>
<reference evidence="1" key="1">
    <citation type="submission" date="2024-05" db="EMBL/GenBank/DDBJ databases">
        <title>30 novel species of actinomycetes from the DSMZ collection.</title>
        <authorList>
            <person name="Nouioui I."/>
        </authorList>
    </citation>
    <scope>NUCLEOTIDE SEQUENCE</scope>
    <source>
        <strain evidence="1">DSM 40712</strain>
    </source>
</reference>
<sequence length="121" mass="13176">MTGQFLADTHGQPGAVALPVPVPVPVPFNRLVRVLADLLEHPGRPARAATTTPVGPSHRRWRCGWVSWCRVVTTRLEVMAISEYARPVCPELTIALDVATRSVVAAVLREESTQAVDRPCC</sequence>
<organism evidence="1 2">
    <name type="scientific">Streptomyces lancefieldiae</name>
    <dbReference type="NCBI Taxonomy" id="3075520"/>
    <lineage>
        <taxon>Bacteria</taxon>
        <taxon>Bacillati</taxon>
        <taxon>Actinomycetota</taxon>
        <taxon>Actinomycetes</taxon>
        <taxon>Kitasatosporales</taxon>
        <taxon>Streptomycetaceae</taxon>
        <taxon>Streptomyces</taxon>
    </lineage>
</organism>
<protein>
    <recommendedName>
        <fullName evidence="3">Transposase</fullName>
    </recommendedName>
</protein>
<comment type="caution">
    <text evidence="1">The sequence shown here is derived from an EMBL/GenBank/DDBJ whole genome shotgun (WGS) entry which is preliminary data.</text>
</comment>
<name>A0ABU3APX4_9ACTN</name>
<evidence type="ECO:0008006" key="3">
    <source>
        <dbReference type="Google" id="ProtNLM"/>
    </source>
</evidence>
<gene>
    <name evidence="1" type="ORF">RM812_18725</name>
</gene>
<evidence type="ECO:0000313" key="2">
    <source>
        <dbReference type="Proteomes" id="UP001180724"/>
    </source>
</evidence>